<evidence type="ECO:0000313" key="15">
    <source>
        <dbReference type="EMBL" id="KAJ8967190.1"/>
    </source>
</evidence>
<dbReference type="Gene3D" id="1.10.630.10">
    <property type="entry name" value="Cytochrome P450"/>
    <property type="match status" value="1"/>
</dbReference>
<protein>
    <recommendedName>
        <fullName evidence="17">Cytochrome P450</fullName>
    </recommendedName>
</protein>
<keyword evidence="6 13" id="KW-0479">Metal-binding</keyword>
<evidence type="ECO:0000256" key="3">
    <source>
        <dbReference type="ARBA" id="ARBA00004406"/>
    </source>
</evidence>
<keyword evidence="5 13" id="KW-0349">Heme</keyword>
<evidence type="ECO:0000256" key="5">
    <source>
        <dbReference type="ARBA" id="ARBA00022617"/>
    </source>
</evidence>
<evidence type="ECO:0000313" key="16">
    <source>
        <dbReference type="Proteomes" id="UP001162156"/>
    </source>
</evidence>
<evidence type="ECO:0000256" key="10">
    <source>
        <dbReference type="ARBA" id="ARBA00023004"/>
    </source>
</evidence>
<dbReference type="EMBL" id="JANEYF010000885">
    <property type="protein sequence ID" value="KAJ8967190.1"/>
    <property type="molecule type" value="Genomic_DNA"/>
</dbReference>
<accession>A0AAV8ZRG5</accession>
<evidence type="ECO:0000256" key="14">
    <source>
        <dbReference type="RuleBase" id="RU000461"/>
    </source>
</evidence>
<evidence type="ECO:0000256" key="9">
    <source>
        <dbReference type="ARBA" id="ARBA00023002"/>
    </source>
</evidence>
<dbReference type="InterPro" id="IPR017972">
    <property type="entry name" value="Cyt_P450_CS"/>
</dbReference>
<dbReference type="SUPFAM" id="SSF48264">
    <property type="entry name" value="Cytochrome P450"/>
    <property type="match status" value="1"/>
</dbReference>
<dbReference type="PROSITE" id="PS00086">
    <property type="entry name" value="CYTOCHROME_P450"/>
    <property type="match status" value="1"/>
</dbReference>
<dbReference type="PRINTS" id="PR00385">
    <property type="entry name" value="P450"/>
</dbReference>
<evidence type="ECO:0000256" key="8">
    <source>
        <dbReference type="ARBA" id="ARBA00022848"/>
    </source>
</evidence>
<evidence type="ECO:0000256" key="1">
    <source>
        <dbReference type="ARBA" id="ARBA00001971"/>
    </source>
</evidence>
<dbReference type="InterPro" id="IPR001128">
    <property type="entry name" value="Cyt_P450"/>
</dbReference>
<evidence type="ECO:0008006" key="17">
    <source>
        <dbReference type="Google" id="ProtNLM"/>
    </source>
</evidence>
<proteinExistence type="inferred from homology"/>
<dbReference type="CDD" id="cd11056">
    <property type="entry name" value="CYP6-like"/>
    <property type="match status" value="1"/>
</dbReference>
<reference evidence="15" key="1">
    <citation type="journal article" date="2023" name="Insect Mol. Biol.">
        <title>Genome sequencing provides insights into the evolution of gene families encoding plant cell wall-degrading enzymes in longhorned beetles.</title>
        <authorList>
            <person name="Shin N.R."/>
            <person name="Okamura Y."/>
            <person name="Kirsch R."/>
            <person name="Pauchet Y."/>
        </authorList>
    </citation>
    <scope>NUCLEOTIDE SEQUENCE</scope>
    <source>
        <strain evidence="15">RBIC_L_NR</strain>
    </source>
</reference>
<keyword evidence="8" id="KW-0492">Microsome</keyword>
<evidence type="ECO:0000256" key="6">
    <source>
        <dbReference type="ARBA" id="ARBA00022723"/>
    </source>
</evidence>
<name>A0AAV8ZRG5_9CUCU</name>
<comment type="subcellular location">
    <subcellularLocation>
        <location evidence="3">Endoplasmic reticulum membrane</location>
        <topology evidence="3">Peripheral membrane protein</topology>
    </subcellularLocation>
    <subcellularLocation>
        <location evidence="2">Microsome membrane</location>
        <topology evidence="2">Peripheral membrane protein</topology>
    </subcellularLocation>
</comment>
<dbReference type="AlphaFoldDB" id="A0AAV8ZRG5"/>
<evidence type="ECO:0000256" key="11">
    <source>
        <dbReference type="ARBA" id="ARBA00023033"/>
    </source>
</evidence>
<dbReference type="PANTHER" id="PTHR24292">
    <property type="entry name" value="CYTOCHROME P450"/>
    <property type="match status" value="1"/>
</dbReference>
<dbReference type="GO" id="GO:0005506">
    <property type="term" value="F:iron ion binding"/>
    <property type="evidence" value="ECO:0007669"/>
    <property type="project" value="InterPro"/>
</dbReference>
<dbReference type="GO" id="GO:0020037">
    <property type="term" value="F:heme binding"/>
    <property type="evidence" value="ECO:0007669"/>
    <property type="project" value="InterPro"/>
</dbReference>
<dbReference type="GO" id="GO:0005789">
    <property type="term" value="C:endoplasmic reticulum membrane"/>
    <property type="evidence" value="ECO:0007669"/>
    <property type="project" value="UniProtKB-SubCell"/>
</dbReference>
<keyword evidence="12" id="KW-0472">Membrane</keyword>
<dbReference type="PANTHER" id="PTHR24292:SF100">
    <property type="entry name" value="CYTOCHROME P450 6A16, ISOFORM B-RELATED"/>
    <property type="match status" value="1"/>
</dbReference>
<comment type="caution">
    <text evidence="15">The sequence shown here is derived from an EMBL/GenBank/DDBJ whole genome shotgun (WGS) entry which is preliminary data.</text>
</comment>
<evidence type="ECO:0000256" key="13">
    <source>
        <dbReference type="PIRSR" id="PIRSR602401-1"/>
    </source>
</evidence>
<gene>
    <name evidence="15" type="ORF">NQ314_003019</name>
</gene>
<feature type="binding site" description="axial binding residue" evidence="13">
    <location>
        <position position="379"/>
    </location>
    <ligand>
        <name>heme</name>
        <dbReference type="ChEBI" id="CHEBI:30413"/>
    </ligand>
    <ligandPart>
        <name>Fe</name>
        <dbReference type="ChEBI" id="CHEBI:18248"/>
    </ligandPart>
</feature>
<sequence length="385" mass="44699">MKKCTLGELFGQFYLQLKEKGIKHGGAYFFWKPLYIPVDPDIIKHILIRDFENFPNHGLYISEDDPLSGHIFNMENAKWRTLRAKIPPAFTSAKMRKMFLIMERMTKQFNKNLDVYAEGGIPIDIKMELSKFTTDIILACALGVESNTMKNENQEMLEHLRSFFDYQWNIYKNTMVVTIPRHILQKFKKDKQSCRGDITDILIRLTEKRENEHDFSGKGIMEPLNFGEFSAQMLVFMAAGFETSSSVLTFAMYELAKNIECLTKLRKEINSILDKHDNKITYDAVMEMKYLDQVVDETLRLYPVFPILPRVCVNDYNVPGTNFTIEKNTFVLVSNMGIQRDPEYFPNPDKFDPNQFSSENKSKRPFIAHLPFGEGSRICVGKAYS</sequence>
<dbReference type="GO" id="GO:0016705">
    <property type="term" value="F:oxidoreductase activity, acting on paired donors, with incorporation or reduction of molecular oxygen"/>
    <property type="evidence" value="ECO:0007669"/>
    <property type="project" value="InterPro"/>
</dbReference>
<dbReference type="Pfam" id="PF00067">
    <property type="entry name" value="p450"/>
    <property type="match status" value="1"/>
</dbReference>
<keyword evidence="11 14" id="KW-0503">Monooxygenase</keyword>
<dbReference type="Proteomes" id="UP001162156">
    <property type="component" value="Unassembled WGS sequence"/>
</dbReference>
<keyword evidence="10 13" id="KW-0408">Iron</keyword>
<evidence type="ECO:0000256" key="4">
    <source>
        <dbReference type="ARBA" id="ARBA00010617"/>
    </source>
</evidence>
<dbReference type="InterPro" id="IPR036396">
    <property type="entry name" value="Cyt_P450_sf"/>
</dbReference>
<comment type="similarity">
    <text evidence="4 14">Belongs to the cytochrome P450 family.</text>
</comment>
<dbReference type="InterPro" id="IPR050476">
    <property type="entry name" value="Insect_CytP450_Detox"/>
</dbReference>
<dbReference type="PRINTS" id="PR00463">
    <property type="entry name" value="EP450I"/>
</dbReference>
<dbReference type="GO" id="GO:0004497">
    <property type="term" value="F:monooxygenase activity"/>
    <property type="evidence" value="ECO:0007669"/>
    <property type="project" value="UniProtKB-KW"/>
</dbReference>
<dbReference type="InterPro" id="IPR002401">
    <property type="entry name" value="Cyt_P450_E_grp-I"/>
</dbReference>
<evidence type="ECO:0000256" key="2">
    <source>
        <dbReference type="ARBA" id="ARBA00004174"/>
    </source>
</evidence>
<keyword evidence="7" id="KW-0256">Endoplasmic reticulum</keyword>
<comment type="cofactor">
    <cofactor evidence="1 13">
        <name>heme</name>
        <dbReference type="ChEBI" id="CHEBI:30413"/>
    </cofactor>
</comment>
<keyword evidence="16" id="KW-1185">Reference proteome</keyword>
<organism evidence="15 16">
    <name type="scientific">Rhamnusium bicolor</name>
    <dbReference type="NCBI Taxonomy" id="1586634"/>
    <lineage>
        <taxon>Eukaryota</taxon>
        <taxon>Metazoa</taxon>
        <taxon>Ecdysozoa</taxon>
        <taxon>Arthropoda</taxon>
        <taxon>Hexapoda</taxon>
        <taxon>Insecta</taxon>
        <taxon>Pterygota</taxon>
        <taxon>Neoptera</taxon>
        <taxon>Endopterygota</taxon>
        <taxon>Coleoptera</taxon>
        <taxon>Polyphaga</taxon>
        <taxon>Cucujiformia</taxon>
        <taxon>Chrysomeloidea</taxon>
        <taxon>Cerambycidae</taxon>
        <taxon>Lepturinae</taxon>
        <taxon>Rhagiini</taxon>
        <taxon>Rhamnusium</taxon>
    </lineage>
</organism>
<evidence type="ECO:0000256" key="7">
    <source>
        <dbReference type="ARBA" id="ARBA00022824"/>
    </source>
</evidence>
<evidence type="ECO:0000256" key="12">
    <source>
        <dbReference type="ARBA" id="ARBA00023136"/>
    </source>
</evidence>
<keyword evidence="9 14" id="KW-0560">Oxidoreductase</keyword>